<comment type="caution">
    <text evidence="2">The sequence shown here is derived from an EMBL/GenBank/DDBJ whole genome shotgun (WGS) entry which is preliminary data.</text>
</comment>
<reference evidence="2 3" key="1">
    <citation type="submission" date="2023-07" db="EMBL/GenBank/DDBJ databases">
        <title>Sorghum-associated microbial communities from plants grown in Nebraska, USA.</title>
        <authorList>
            <person name="Schachtman D."/>
        </authorList>
    </citation>
    <scope>NUCLEOTIDE SEQUENCE [LARGE SCALE GENOMIC DNA]</scope>
    <source>
        <strain evidence="2 3">DS1001</strain>
    </source>
</reference>
<sequence>MSRYRASVNIPAGPNESPTPEEQDALAPFDLTTANPEDLAIWIAAAELRLVTDRRLGKVTPKWVEQLARAKG</sequence>
<name>A0AAJ1STW1_9MICC</name>
<organism evidence="2 3">
    <name type="scientific">Pseudarthrobacter niigatensis</name>
    <dbReference type="NCBI Taxonomy" id="369935"/>
    <lineage>
        <taxon>Bacteria</taxon>
        <taxon>Bacillati</taxon>
        <taxon>Actinomycetota</taxon>
        <taxon>Actinomycetes</taxon>
        <taxon>Micrococcales</taxon>
        <taxon>Micrococcaceae</taxon>
        <taxon>Pseudarthrobacter</taxon>
    </lineage>
</organism>
<keyword evidence="3" id="KW-1185">Reference proteome</keyword>
<gene>
    <name evidence="2" type="ORF">J2T23_000630</name>
</gene>
<accession>A0AAJ1STW1</accession>
<dbReference type="Proteomes" id="UP001239267">
    <property type="component" value="Unassembled WGS sequence"/>
</dbReference>
<evidence type="ECO:0000313" key="3">
    <source>
        <dbReference type="Proteomes" id="UP001239267"/>
    </source>
</evidence>
<evidence type="ECO:0000313" key="2">
    <source>
        <dbReference type="EMBL" id="MDQ0144756.1"/>
    </source>
</evidence>
<evidence type="ECO:0000256" key="1">
    <source>
        <dbReference type="SAM" id="MobiDB-lite"/>
    </source>
</evidence>
<dbReference type="AlphaFoldDB" id="A0AAJ1STW1"/>
<protein>
    <submittedName>
        <fullName evidence="2">Uncharacterized protein</fullName>
    </submittedName>
</protein>
<feature type="region of interest" description="Disordered" evidence="1">
    <location>
        <begin position="1"/>
        <end position="24"/>
    </location>
</feature>
<proteinExistence type="predicted"/>
<dbReference type="EMBL" id="JAUSTB010000001">
    <property type="protein sequence ID" value="MDQ0144756.1"/>
    <property type="molecule type" value="Genomic_DNA"/>
</dbReference>